<feature type="domain" description="Lumazine-binding" evidence="11">
    <location>
        <begin position="1"/>
        <end position="95"/>
    </location>
</feature>
<accession>A0AAJ5WRB7</accession>
<organism evidence="12 13">
    <name type="scientific">Candidatus Pseudobacter hemicellulosilyticus</name>
    <dbReference type="NCBI Taxonomy" id="3121375"/>
    <lineage>
        <taxon>Bacteria</taxon>
        <taxon>Pseudomonadati</taxon>
        <taxon>Bacteroidota</taxon>
        <taxon>Chitinophagia</taxon>
        <taxon>Chitinophagales</taxon>
        <taxon>Chitinophagaceae</taxon>
        <taxon>Pseudobacter</taxon>
    </lineage>
</organism>
<evidence type="ECO:0000256" key="4">
    <source>
        <dbReference type="ARBA" id="ARBA00012827"/>
    </source>
</evidence>
<comment type="catalytic activity">
    <reaction evidence="1">
        <text>2 6,7-dimethyl-8-(1-D-ribityl)lumazine + H(+) = 5-amino-6-(D-ribitylamino)uracil + riboflavin</text>
        <dbReference type="Rhea" id="RHEA:20772"/>
        <dbReference type="ChEBI" id="CHEBI:15378"/>
        <dbReference type="ChEBI" id="CHEBI:15934"/>
        <dbReference type="ChEBI" id="CHEBI:57986"/>
        <dbReference type="ChEBI" id="CHEBI:58201"/>
        <dbReference type="EC" id="2.5.1.9"/>
    </reaction>
</comment>
<evidence type="ECO:0000256" key="8">
    <source>
        <dbReference type="ARBA" id="ARBA00022737"/>
    </source>
</evidence>
<proteinExistence type="predicted"/>
<evidence type="ECO:0000256" key="6">
    <source>
        <dbReference type="ARBA" id="ARBA00022619"/>
    </source>
</evidence>
<feature type="repeat" description="Lumazine-binding" evidence="10">
    <location>
        <begin position="96"/>
        <end position="192"/>
    </location>
</feature>
<dbReference type="EMBL" id="CP119311">
    <property type="protein sequence ID" value="WEK35551.1"/>
    <property type="molecule type" value="Genomic_DNA"/>
</dbReference>
<keyword evidence="8" id="KW-0677">Repeat</keyword>
<dbReference type="AlphaFoldDB" id="A0AAJ5WRB7"/>
<dbReference type="GO" id="GO:0009231">
    <property type="term" value="P:riboflavin biosynthetic process"/>
    <property type="evidence" value="ECO:0007669"/>
    <property type="project" value="UniProtKB-KW"/>
</dbReference>
<gene>
    <name evidence="12" type="ORF">P0Y53_23955</name>
</gene>
<dbReference type="InterPro" id="IPR017938">
    <property type="entry name" value="Riboflavin_synthase-like_b-brl"/>
</dbReference>
<evidence type="ECO:0000256" key="2">
    <source>
        <dbReference type="ARBA" id="ARBA00002803"/>
    </source>
</evidence>
<dbReference type="PANTHER" id="PTHR21098">
    <property type="entry name" value="RIBOFLAVIN SYNTHASE ALPHA CHAIN"/>
    <property type="match status" value="1"/>
</dbReference>
<evidence type="ECO:0000256" key="10">
    <source>
        <dbReference type="PROSITE-ProRule" id="PRU00524"/>
    </source>
</evidence>
<feature type="domain" description="Lumazine-binding" evidence="11">
    <location>
        <begin position="96"/>
        <end position="192"/>
    </location>
</feature>
<dbReference type="NCBIfam" id="TIGR00187">
    <property type="entry name" value="ribE"/>
    <property type="match status" value="1"/>
</dbReference>
<dbReference type="CDD" id="cd00402">
    <property type="entry name" value="Riboflavin_synthase_like"/>
    <property type="match status" value="1"/>
</dbReference>
<reference evidence="12" key="1">
    <citation type="submission" date="2023-03" db="EMBL/GenBank/DDBJ databases">
        <title>Andean soil-derived lignocellulolytic bacterial consortium as a source of novel taxa and putative plastic-active enzymes.</title>
        <authorList>
            <person name="Diaz-Garcia L."/>
            <person name="Chuvochina M."/>
            <person name="Feuerriegel G."/>
            <person name="Bunk B."/>
            <person name="Sproer C."/>
            <person name="Streit W.R."/>
            <person name="Rodriguez L.M."/>
            <person name="Overmann J."/>
            <person name="Jimenez D.J."/>
        </authorList>
    </citation>
    <scope>NUCLEOTIDE SEQUENCE</scope>
    <source>
        <strain evidence="12">MAG 7</strain>
    </source>
</reference>
<dbReference type="PIRSF" id="PIRSF000498">
    <property type="entry name" value="Riboflavin_syn_A"/>
    <property type="match status" value="1"/>
</dbReference>
<comment type="function">
    <text evidence="2">Catalyzes the dismutation of two molecules of 6,7-dimethyl-8-ribityllumazine, resulting in the formation of riboflavin and 5-amino-6-(D-ribitylamino)uracil.</text>
</comment>
<evidence type="ECO:0000256" key="7">
    <source>
        <dbReference type="ARBA" id="ARBA00022679"/>
    </source>
</evidence>
<evidence type="ECO:0000259" key="11">
    <source>
        <dbReference type="PROSITE" id="PS51177"/>
    </source>
</evidence>
<evidence type="ECO:0000256" key="5">
    <source>
        <dbReference type="ARBA" id="ARBA00013950"/>
    </source>
</evidence>
<dbReference type="InterPro" id="IPR001783">
    <property type="entry name" value="Lumazine-bd"/>
</dbReference>
<dbReference type="Gene3D" id="2.40.30.20">
    <property type="match status" value="2"/>
</dbReference>
<evidence type="ECO:0000256" key="3">
    <source>
        <dbReference type="ARBA" id="ARBA00004887"/>
    </source>
</evidence>
<dbReference type="Pfam" id="PF00677">
    <property type="entry name" value="Lum_binding"/>
    <property type="match status" value="2"/>
</dbReference>
<dbReference type="NCBIfam" id="NF006767">
    <property type="entry name" value="PRK09289.1"/>
    <property type="match status" value="1"/>
</dbReference>
<dbReference type="EC" id="2.5.1.9" evidence="4 9"/>
<dbReference type="GO" id="GO:0004746">
    <property type="term" value="F:riboflavin synthase activity"/>
    <property type="evidence" value="ECO:0007669"/>
    <property type="project" value="UniProtKB-UniRule"/>
</dbReference>
<name>A0AAJ5WRB7_9BACT</name>
<keyword evidence="7 12" id="KW-0808">Transferase</keyword>
<protein>
    <recommendedName>
        <fullName evidence="5 9">Riboflavin synthase</fullName>
        <ecNumber evidence="4 9">2.5.1.9</ecNumber>
    </recommendedName>
</protein>
<dbReference type="Proteomes" id="UP001220610">
    <property type="component" value="Chromosome"/>
</dbReference>
<feature type="repeat" description="Lumazine-binding" evidence="10">
    <location>
        <begin position="1"/>
        <end position="95"/>
    </location>
</feature>
<dbReference type="PANTHER" id="PTHR21098:SF12">
    <property type="entry name" value="RIBOFLAVIN SYNTHASE"/>
    <property type="match status" value="1"/>
</dbReference>
<dbReference type="SUPFAM" id="SSF63380">
    <property type="entry name" value="Riboflavin synthase domain-like"/>
    <property type="match status" value="2"/>
</dbReference>
<sequence>MFTGIIETMGRIEEVLEAGTNRSFWISSSLTPELKPDQSVAHDGVCLTVESIENDLYKVTAINETLQKTNLRQWQPGHDVNLERCLVMNGRLDGHIVQGHTDTVANCIDVSNLPGSHVYRFSIREEFAPLIIEKGSIALNGISLTLFDVTVTEFSVAIIPYTFQHTNIAQVQPGAFVNVEFDLIGKYLARTAALSINKS</sequence>
<evidence type="ECO:0000256" key="1">
    <source>
        <dbReference type="ARBA" id="ARBA00000968"/>
    </source>
</evidence>
<evidence type="ECO:0000313" key="13">
    <source>
        <dbReference type="Proteomes" id="UP001220610"/>
    </source>
</evidence>
<evidence type="ECO:0000313" key="12">
    <source>
        <dbReference type="EMBL" id="WEK35551.1"/>
    </source>
</evidence>
<dbReference type="PROSITE" id="PS51177">
    <property type="entry name" value="LUMAZINE_BIND"/>
    <property type="match status" value="2"/>
</dbReference>
<comment type="pathway">
    <text evidence="3">Cofactor biosynthesis; riboflavin biosynthesis; riboflavin from 2-hydroxy-3-oxobutyl phosphate and 5-amino-6-(D-ribitylamino)uracil: step 2/2.</text>
</comment>
<dbReference type="InterPro" id="IPR023366">
    <property type="entry name" value="ATP_synth_asu-like_sf"/>
</dbReference>
<keyword evidence="6" id="KW-0686">Riboflavin biosynthesis</keyword>
<dbReference type="InterPro" id="IPR026017">
    <property type="entry name" value="Lumazine-bd_dom"/>
</dbReference>
<evidence type="ECO:0000256" key="9">
    <source>
        <dbReference type="NCBIfam" id="TIGR00187"/>
    </source>
</evidence>